<organism evidence="2 3">
    <name type="scientific">Artemia franciscana</name>
    <name type="common">Brine shrimp</name>
    <name type="synonym">Artemia sanfranciscana</name>
    <dbReference type="NCBI Taxonomy" id="6661"/>
    <lineage>
        <taxon>Eukaryota</taxon>
        <taxon>Metazoa</taxon>
        <taxon>Ecdysozoa</taxon>
        <taxon>Arthropoda</taxon>
        <taxon>Crustacea</taxon>
        <taxon>Branchiopoda</taxon>
        <taxon>Anostraca</taxon>
        <taxon>Artemiidae</taxon>
        <taxon>Artemia</taxon>
    </lineage>
</organism>
<sequence length="311" mass="35423">MFYCLKGRELSFGPRGSGRSDINNAKLRPYLNTESRQRINGGKISGENIRGQECSGFSRGTDILEFKIGRRSSYFNIGERERMNRKSGFRRIPDCKNSRERPYLIRGQADQMNGDSLRDKQTKGRGGLTISGGRLSNKETRGRGSSGLSRGSDMLDLNISRGRLYFNIKGRGRSGFSKGSTMVDLKNGRGSQYSNKGKEEPMNRSSANNQETIEAAVMTIEPLIAEIKHLQKRVEITLKERNHCREEIEKIIYKGDIYELLHLLCHECIKYMMHTENSLNDSEIFGYIKDIKEISLISVFKKILKGYTYCT</sequence>
<dbReference type="Proteomes" id="UP001187531">
    <property type="component" value="Unassembled WGS sequence"/>
</dbReference>
<protein>
    <submittedName>
        <fullName evidence="2">Uncharacterized protein</fullName>
    </submittedName>
</protein>
<name>A0AA88H898_ARTSF</name>
<evidence type="ECO:0000313" key="2">
    <source>
        <dbReference type="EMBL" id="KAK2702561.1"/>
    </source>
</evidence>
<evidence type="ECO:0000256" key="1">
    <source>
        <dbReference type="SAM" id="MobiDB-lite"/>
    </source>
</evidence>
<reference evidence="2" key="1">
    <citation type="submission" date="2023-07" db="EMBL/GenBank/DDBJ databases">
        <title>Chromosome-level genome assembly of Artemia franciscana.</title>
        <authorList>
            <person name="Jo E."/>
        </authorList>
    </citation>
    <scope>NUCLEOTIDE SEQUENCE</scope>
    <source>
        <tissue evidence="2">Whole body</tissue>
    </source>
</reference>
<gene>
    <name evidence="2" type="ORF">QYM36_018827</name>
</gene>
<evidence type="ECO:0000313" key="3">
    <source>
        <dbReference type="Proteomes" id="UP001187531"/>
    </source>
</evidence>
<accession>A0AA88H898</accession>
<dbReference type="AlphaFoldDB" id="A0AA88H898"/>
<feature type="region of interest" description="Disordered" evidence="1">
    <location>
        <begin position="177"/>
        <end position="206"/>
    </location>
</feature>
<dbReference type="EMBL" id="JAVRJZ010000257">
    <property type="protein sequence ID" value="KAK2702561.1"/>
    <property type="molecule type" value="Genomic_DNA"/>
</dbReference>
<proteinExistence type="predicted"/>
<keyword evidence="3" id="KW-1185">Reference proteome</keyword>
<comment type="caution">
    <text evidence="2">The sequence shown here is derived from an EMBL/GenBank/DDBJ whole genome shotgun (WGS) entry which is preliminary data.</text>
</comment>
<feature type="region of interest" description="Disordered" evidence="1">
    <location>
        <begin position="106"/>
        <end position="152"/>
    </location>
</feature>